<proteinExistence type="predicted"/>
<keyword evidence="1" id="KW-0732">Signal</keyword>
<evidence type="ECO:0000313" key="2">
    <source>
        <dbReference type="EMBL" id="MBW2936631.1"/>
    </source>
</evidence>
<protein>
    <recommendedName>
        <fullName evidence="4">Tissue inhibitor of metalloproteinase</fullName>
    </recommendedName>
</protein>
<dbReference type="Proteomes" id="UP001138686">
    <property type="component" value="Unassembled WGS sequence"/>
</dbReference>
<feature type="chain" id="PRO_5040940019" description="Tissue inhibitor of metalloproteinase" evidence="1">
    <location>
        <begin position="24"/>
        <end position="171"/>
    </location>
</feature>
<evidence type="ECO:0000313" key="3">
    <source>
        <dbReference type="Proteomes" id="UP001138686"/>
    </source>
</evidence>
<keyword evidence="3" id="KW-1185">Reference proteome</keyword>
<evidence type="ECO:0008006" key="4">
    <source>
        <dbReference type="Google" id="ProtNLM"/>
    </source>
</evidence>
<dbReference type="AlphaFoldDB" id="A0A9X1JYV9"/>
<evidence type="ECO:0000256" key="1">
    <source>
        <dbReference type="SAM" id="SignalP"/>
    </source>
</evidence>
<gene>
    <name evidence="2" type="ORF">KXJ69_00845</name>
</gene>
<sequence>MKKSFKRKIVTLAIMLMAFNSFACECYCEGDCSFRAVSNNNKFVALVKVIEYSDFLDYDIDDYDQEMPFSMTVEIIKKYKGDEVKNRIKIWGDNGILCRPYIANFEIGKYYLISPRQIGSDSENGNKEDYDFFACWTDYLTVDFDNGIVYGEYTKLKSEISLEEFENEFEK</sequence>
<dbReference type="RefSeq" id="WP_219050444.1">
    <property type="nucleotide sequence ID" value="NZ_JAHWDP010000001.1"/>
</dbReference>
<organism evidence="2 3">
    <name type="scientific">Halomarinibacterium sedimenti</name>
    <dbReference type="NCBI Taxonomy" id="2857106"/>
    <lineage>
        <taxon>Bacteria</taxon>
        <taxon>Pseudomonadati</taxon>
        <taxon>Bacteroidota</taxon>
        <taxon>Flavobacteriia</taxon>
        <taxon>Flavobacteriales</taxon>
        <taxon>Flavobacteriaceae</taxon>
        <taxon>Halomarinibacterium</taxon>
    </lineage>
</organism>
<feature type="signal peptide" evidence="1">
    <location>
        <begin position="1"/>
        <end position="23"/>
    </location>
</feature>
<name>A0A9X1JYV9_9FLAO</name>
<accession>A0A9X1JYV9</accession>
<dbReference type="EMBL" id="JAHWDP010000001">
    <property type="protein sequence ID" value="MBW2936631.1"/>
    <property type="molecule type" value="Genomic_DNA"/>
</dbReference>
<comment type="caution">
    <text evidence="2">The sequence shown here is derived from an EMBL/GenBank/DDBJ whole genome shotgun (WGS) entry which is preliminary data.</text>
</comment>
<reference evidence="2" key="1">
    <citation type="submission" date="2021-07" db="EMBL/GenBank/DDBJ databases">
        <title>Aureisphaera sp. CAU 1614 isolated from sea sediment.</title>
        <authorList>
            <person name="Kim W."/>
        </authorList>
    </citation>
    <scope>NUCLEOTIDE SEQUENCE</scope>
    <source>
        <strain evidence="2">CAU 1614</strain>
    </source>
</reference>